<sequence length="614" mass="71487">MTFWQENYGFVKEVYDFRCSKYLEWMDNIEAIIGKVMANTQYTAKEFKIIKDTFTSLCRDLEKEGTKSWLDMMLDKLSTHSSENEDNLSGRDKAMKAQEKKKLEAMIERHNGLMGPTMEAQSKVDHYSECYAFGDDIHPVMKVLNEQRHLSCKEIHPHNMDMCEEQIEKQEKVLRTIENQAPIYNELMRRGQKLMSNPNAPSFLEREIKKLEETWKDTNQKAQERISLLNFTFKDWETYEQQRQAIYTPIEALEEQFKTYKRIYDPKKGTDWLERKKKKAAEFKKSGLEIYDIITKSFKTILSLAGEDKREFMEKEILEIDERKTIIEKVDKTLAELTEFNKTLHKFVDTLAELRAWMMPACEKLNFITTSTDLSPEDRVKEIFDLQGQVNERLPLMEPLEAECHLLFDVPAVDGEESEEGQTNETALNHMKEFFTIKETITDLHEKVEMEAGSITQDQKYFADYLHGVKNFKPWMDNAETVAKTALVKPAKIEDSFALLETVKKFQEACSENKGKLDAAADSRSHMEKQTKADNEVETLTSRWDTVKKVADERVTKIQELCDTWSELKKITDNLTETIANVPGIDTPDVASLEGIFKTFKEINEKKVKLLQAV</sequence>
<dbReference type="EMBL" id="GDRN01102191">
    <property type="protein sequence ID" value="JAI58266.1"/>
    <property type="molecule type" value="Transcribed_RNA"/>
</dbReference>
<dbReference type="InterPro" id="IPR018159">
    <property type="entry name" value="Spectrin/alpha-actinin"/>
</dbReference>
<dbReference type="AlphaFoldDB" id="A0A0P4VS80"/>
<dbReference type="Gene3D" id="1.20.58.60">
    <property type="match status" value="2"/>
</dbReference>
<organism evidence="1">
    <name type="scientific">Scylla olivacea</name>
    <name type="common">Orange mud crab</name>
    <name type="synonym">Cancer olivacea</name>
    <dbReference type="NCBI Taxonomy" id="85551"/>
    <lineage>
        <taxon>Eukaryota</taxon>
        <taxon>Metazoa</taxon>
        <taxon>Ecdysozoa</taxon>
        <taxon>Arthropoda</taxon>
        <taxon>Crustacea</taxon>
        <taxon>Multicrustacea</taxon>
        <taxon>Malacostraca</taxon>
        <taxon>Eumalacostraca</taxon>
        <taxon>Eucarida</taxon>
        <taxon>Decapoda</taxon>
        <taxon>Pleocyemata</taxon>
        <taxon>Brachyura</taxon>
        <taxon>Eubrachyura</taxon>
        <taxon>Portunoidea</taxon>
        <taxon>Portunidae</taxon>
        <taxon>Portuninae</taxon>
        <taxon>Scylla</taxon>
    </lineage>
</organism>
<evidence type="ECO:0000313" key="1">
    <source>
        <dbReference type="EMBL" id="JAI58266.1"/>
    </source>
</evidence>
<dbReference type="Pfam" id="PF00435">
    <property type="entry name" value="Spectrin"/>
    <property type="match status" value="1"/>
</dbReference>
<dbReference type="InterPro" id="IPR002017">
    <property type="entry name" value="Spectrin_repeat"/>
</dbReference>
<name>A0A0P4VS80_SCYOL</name>
<protein>
    <submittedName>
        <fullName evidence="1">Uncharacterized protein</fullName>
    </submittedName>
</protein>
<reference evidence="1" key="1">
    <citation type="submission" date="2015-09" db="EMBL/GenBank/DDBJ databases">
        <title>Scylla olivacea transcriptome.</title>
        <authorList>
            <person name="Ikhwanuddin M."/>
        </authorList>
    </citation>
    <scope>NUCLEOTIDE SEQUENCE</scope>
</reference>
<dbReference type="SUPFAM" id="SSF46966">
    <property type="entry name" value="Spectrin repeat"/>
    <property type="match status" value="2"/>
</dbReference>
<proteinExistence type="predicted"/>
<accession>A0A0P4VS80</accession>
<dbReference type="SMART" id="SM00150">
    <property type="entry name" value="SPEC"/>
    <property type="match status" value="2"/>
</dbReference>